<comment type="caution">
    <text evidence="1">The sequence shown here is derived from an EMBL/GenBank/DDBJ whole genome shotgun (WGS) entry which is preliminary data.</text>
</comment>
<dbReference type="AlphaFoldDB" id="A0AA39XHU9"/>
<accession>A0AA39XHU9</accession>
<dbReference type="EMBL" id="JAULSU010000001">
    <property type="protein sequence ID" value="KAK0633911.1"/>
    <property type="molecule type" value="Genomic_DNA"/>
</dbReference>
<evidence type="ECO:0000313" key="2">
    <source>
        <dbReference type="Proteomes" id="UP001175000"/>
    </source>
</evidence>
<organism evidence="1 2">
    <name type="scientific">Immersiella caudata</name>
    <dbReference type="NCBI Taxonomy" id="314043"/>
    <lineage>
        <taxon>Eukaryota</taxon>
        <taxon>Fungi</taxon>
        <taxon>Dikarya</taxon>
        <taxon>Ascomycota</taxon>
        <taxon>Pezizomycotina</taxon>
        <taxon>Sordariomycetes</taxon>
        <taxon>Sordariomycetidae</taxon>
        <taxon>Sordariales</taxon>
        <taxon>Lasiosphaeriaceae</taxon>
        <taxon>Immersiella</taxon>
    </lineage>
</organism>
<dbReference type="Proteomes" id="UP001175000">
    <property type="component" value="Unassembled WGS sequence"/>
</dbReference>
<keyword evidence="2" id="KW-1185">Reference proteome</keyword>
<evidence type="ECO:0000313" key="1">
    <source>
        <dbReference type="EMBL" id="KAK0633911.1"/>
    </source>
</evidence>
<reference evidence="1" key="1">
    <citation type="submission" date="2023-06" db="EMBL/GenBank/DDBJ databases">
        <title>Genome-scale phylogeny and comparative genomics of the fungal order Sordariales.</title>
        <authorList>
            <consortium name="Lawrence Berkeley National Laboratory"/>
            <person name="Hensen N."/>
            <person name="Bonometti L."/>
            <person name="Westerberg I."/>
            <person name="Brannstrom I.O."/>
            <person name="Guillou S."/>
            <person name="Cros-Aarteil S."/>
            <person name="Calhoun S."/>
            <person name="Haridas S."/>
            <person name="Kuo A."/>
            <person name="Mondo S."/>
            <person name="Pangilinan J."/>
            <person name="Riley R."/>
            <person name="Labutti K."/>
            <person name="Andreopoulos B."/>
            <person name="Lipzen A."/>
            <person name="Chen C."/>
            <person name="Yanf M."/>
            <person name="Daum C."/>
            <person name="Ng V."/>
            <person name="Clum A."/>
            <person name="Steindorff A."/>
            <person name="Ohm R."/>
            <person name="Martin F."/>
            <person name="Silar P."/>
            <person name="Natvig D."/>
            <person name="Lalanne C."/>
            <person name="Gautier V."/>
            <person name="Ament-Velasquez S.L."/>
            <person name="Kruys A."/>
            <person name="Hutchinson M.I."/>
            <person name="Powell A.J."/>
            <person name="Barry K."/>
            <person name="Miller A.N."/>
            <person name="Grigoriev I.V."/>
            <person name="Debuchy R."/>
            <person name="Gladieux P."/>
            <person name="Thoren M.H."/>
            <person name="Johannesson H."/>
        </authorList>
    </citation>
    <scope>NUCLEOTIDE SEQUENCE</scope>
    <source>
        <strain evidence="1">CBS 606.72</strain>
    </source>
</reference>
<name>A0AA39XHU9_9PEZI</name>
<sequence length="183" mass="20227">MSTEAADSATKRIKSTSYSDEPCAIASSHAPAVEGDRPDSATASAATVYYTSVKVFLLSTGDDSGSQVEIKGWIRFPDGTRFPPGVEFERDYPIIHSYAGENGGLGRLLMEHTADRIGLPLGFNVEVYEDDSLGTDQICLYSLNFALPANAPYRDGRVWTSQWWNTEDNRYRVNLWWQVTSSG</sequence>
<protein>
    <submittedName>
        <fullName evidence="1">Uncharacterized protein</fullName>
    </submittedName>
</protein>
<proteinExistence type="predicted"/>
<gene>
    <name evidence="1" type="ORF">B0T14DRAFT_561450</name>
</gene>